<proteinExistence type="inferred from homology"/>
<evidence type="ECO:0000256" key="1">
    <source>
        <dbReference type="ARBA" id="ARBA00004123"/>
    </source>
</evidence>
<evidence type="ECO:0000256" key="7">
    <source>
        <dbReference type="ARBA" id="ARBA00022694"/>
    </source>
</evidence>
<evidence type="ECO:0000256" key="4">
    <source>
        <dbReference type="ARBA" id="ARBA00011534"/>
    </source>
</evidence>
<keyword evidence="11" id="KW-0804">Transcription</keyword>
<keyword evidence="6" id="KW-0158">Chromosome</keyword>
<accession>A0A9P8PYF5</accession>
<gene>
    <name evidence="14" type="ORF">WICMUC_000193</name>
</gene>
<comment type="subcellular location">
    <subcellularLocation>
        <location evidence="2">Chromosome</location>
        <location evidence="2">Telomere</location>
    </subcellularLocation>
    <subcellularLocation>
        <location evidence="1">Nucleus</location>
    </subcellularLocation>
</comment>
<comment type="function">
    <text evidence="13">Component of the EKC/KEOPS complex that is required for the formation of a threonylcarbamoyl group on adenosine at position 37 (t(6)A37) in tRNAs that read codons beginning with adenine. The complex is probably involved in the transfer of the threonylcarbamoyl moiety of threonylcarbamoyl-AMP (TC-AMP) to the N6 group of A37. GON7 likely plays a supporting role to the catalytic subunit KAE1 in the complex. The EKC/KEOPS complex also promotes both telomere uncapping and telomere elongation. The complex is required for efficient recruitment of transcriptional coactivators.</text>
</comment>
<dbReference type="GO" id="GO:0005634">
    <property type="term" value="C:nucleus"/>
    <property type="evidence" value="ECO:0007669"/>
    <property type="project" value="UniProtKB-SubCell"/>
</dbReference>
<evidence type="ECO:0000256" key="5">
    <source>
        <dbReference type="ARBA" id="ARBA00019746"/>
    </source>
</evidence>
<evidence type="ECO:0000313" key="15">
    <source>
        <dbReference type="Proteomes" id="UP000769528"/>
    </source>
</evidence>
<evidence type="ECO:0000256" key="3">
    <source>
        <dbReference type="ARBA" id="ARBA00008529"/>
    </source>
</evidence>
<comment type="caution">
    <text evidence="14">The sequence shown here is derived from an EMBL/GenBank/DDBJ whole genome shotgun (WGS) entry which is preliminary data.</text>
</comment>
<keyword evidence="8" id="KW-0779">Telomere</keyword>
<dbReference type="InterPro" id="IPR014849">
    <property type="entry name" value="EKC/KEOPS_Gon7"/>
</dbReference>
<evidence type="ECO:0000256" key="8">
    <source>
        <dbReference type="ARBA" id="ARBA00022895"/>
    </source>
</evidence>
<evidence type="ECO:0000256" key="12">
    <source>
        <dbReference type="ARBA" id="ARBA00023242"/>
    </source>
</evidence>
<keyword evidence="12" id="KW-0539">Nucleus</keyword>
<dbReference type="OrthoDB" id="2288868at2759"/>
<keyword evidence="9" id="KW-0805">Transcription regulation</keyword>
<dbReference type="GO" id="GO:0008033">
    <property type="term" value="P:tRNA processing"/>
    <property type="evidence" value="ECO:0007669"/>
    <property type="project" value="UniProtKB-KW"/>
</dbReference>
<evidence type="ECO:0000256" key="10">
    <source>
        <dbReference type="ARBA" id="ARBA00023159"/>
    </source>
</evidence>
<reference evidence="14" key="2">
    <citation type="submission" date="2021-01" db="EMBL/GenBank/DDBJ databases">
        <authorList>
            <person name="Schikora-Tamarit M.A."/>
        </authorList>
    </citation>
    <scope>NUCLEOTIDE SEQUENCE</scope>
    <source>
        <strain evidence="14">CBS6341</strain>
    </source>
</reference>
<keyword evidence="10" id="KW-0010">Activator</keyword>
<dbReference type="GO" id="GO:0000781">
    <property type="term" value="C:chromosome, telomeric region"/>
    <property type="evidence" value="ECO:0007669"/>
    <property type="project" value="UniProtKB-SubCell"/>
</dbReference>
<organism evidence="14 15">
    <name type="scientific">Wickerhamomyces mucosus</name>
    <dbReference type="NCBI Taxonomy" id="1378264"/>
    <lineage>
        <taxon>Eukaryota</taxon>
        <taxon>Fungi</taxon>
        <taxon>Dikarya</taxon>
        <taxon>Ascomycota</taxon>
        <taxon>Saccharomycotina</taxon>
        <taxon>Saccharomycetes</taxon>
        <taxon>Phaffomycetales</taxon>
        <taxon>Wickerhamomycetaceae</taxon>
        <taxon>Wickerhamomyces</taxon>
    </lineage>
</organism>
<dbReference type="Proteomes" id="UP000769528">
    <property type="component" value="Unassembled WGS sequence"/>
</dbReference>
<evidence type="ECO:0000256" key="11">
    <source>
        <dbReference type="ARBA" id="ARBA00023163"/>
    </source>
</evidence>
<keyword evidence="15" id="KW-1185">Reference proteome</keyword>
<sequence>MPSAQYISPDQELLFKTNQLDTSQLSTIGITSGPSEYVKIDRDQPSEAKDTFYGKLRCKITNLQDQLNIFLTEQMGKEKNDKDIVELEKKLLDGNDDE</sequence>
<name>A0A9P8PYF5_9ASCO</name>
<evidence type="ECO:0000313" key="14">
    <source>
        <dbReference type="EMBL" id="KAH3680636.1"/>
    </source>
</evidence>
<dbReference type="Pfam" id="PF08738">
    <property type="entry name" value="Gon7"/>
    <property type="match status" value="1"/>
</dbReference>
<keyword evidence="7" id="KW-0819">tRNA processing</keyword>
<evidence type="ECO:0000256" key="13">
    <source>
        <dbReference type="ARBA" id="ARBA00025393"/>
    </source>
</evidence>
<dbReference type="EMBL" id="JAEUBF010000076">
    <property type="protein sequence ID" value="KAH3680636.1"/>
    <property type="molecule type" value="Genomic_DNA"/>
</dbReference>
<comment type="subunit">
    <text evidence="4">Component of the EKC/KEOPS complex composed of at least BUD32, CGI121, GON7, KAE1 and PCC1; the whole complex dimerizes.</text>
</comment>
<protein>
    <recommendedName>
        <fullName evidence="5">EKC/KEOPS complex subunit GON7</fullName>
    </recommendedName>
</protein>
<evidence type="ECO:0000256" key="9">
    <source>
        <dbReference type="ARBA" id="ARBA00023015"/>
    </source>
</evidence>
<evidence type="ECO:0000256" key="2">
    <source>
        <dbReference type="ARBA" id="ARBA00004574"/>
    </source>
</evidence>
<evidence type="ECO:0000256" key="6">
    <source>
        <dbReference type="ARBA" id="ARBA00022454"/>
    </source>
</evidence>
<comment type="similarity">
    <text evidence="3">Belongs to the GON7 family.</text>
</comment>
<dbReference type="AlphaFoldDB" id="A0A9P8PYF5"/>
<reference evidence="14" key="1">
    <citation type="journal article" date="2021" name="Open Biol.">
        <title>Shared evolutionary footprints suggest mitochondrial oxidative damage underlies multiple complex I losses in fungi.</title>
        <authorList>
            <person name="Schikora-Tamarit M.A."/>
            <person name="Marcet-Houben M."/>
            <person name="Nosek J."/>
            <person name="Gabaldon T."/>
        </authorList>
    </citation>
    <scope>NUCLEOTIDE SEQUENCE</scope>
    <source>
        <strain evidence="14">CBS6341</strain>
    </source>
</reference>